<dbReference type="HOGENOM" id="CLU_2057554_0_0_7"/>
<dbReference type="EMBL" id="CP003221">
    <property type="protein sequence ID" value="EGJ51052.1"/>
    <property type="molecule type" value="Genomic_DNA"/>
</dbReference>
<evidence type="ECO:0000313" key="2">
    <source>
        <dbReference type="Proteomes" id="UP000007844"/>
    </source>
</evidence>
<dbReference type="Proteomes" id="UP000007844">
    <property type="component" value="Chromosome"/>
</dbReference>
<sequence length="119" mass="13524">MASLMLLDDLLKLLGFFDLRPVLQDTGNSGGEERCLLVCCPACGRQFNVEILQFPNEIVFNHEDLLCPSECNASKVRIADYHEQKEFERLEEFFASEARAAGAARCDDLLPLRKRLMEN</sequence>
<dbReference type="AlphaFoldDB" id="F3Z0X4"/>
<accession>F3Z0X4</accession>
<dbReference type="KEGG" id="daf:Desaf_2737"/>
<organism evidence="1 2">
    <name type="scientific">Desulfocurvibacter africanus subsp. africanus str. Walvis Bay</name>
    <dbReference type="NCBI Taxonomy" id="690850"/>
    <lineage>
        <taxon>Bacteria</taxon>
        <taxon>Pseudomonadati</taxon>
        <taxon>Thermodesulfobacteriota</taxon>
        <taxon>Desulfovibrionia</taxon>
        <taxon>Desulfovibrionales</taxon>
        <taxon>Desulfovibrionaceae</taxon>
        <taxon>Desulfocurvibacter</taxon>
    </lineage>
</organism>
<keyword evidence="2" id="KW-1185">Reference proteome</keyword>
<name>F3Z0X4_DESAF</name>
<evidence type="ECO:0000313" key="1">
    <source>
        <dbReference type="EMBL" id="EGJ51052.1"/>
    </source>
</evidence>
<reference evidence="1 2" key="1">
    <citation type="journal article" date="2011" name="J. Bacteriol.">
        <title>Genome sequence of the mercury-methylating and pleomorphic Desulfovibrio africanus Strain Walvis Bay.</title>
        <authorList>
            <person name="Brown S.D."/>
            <person name="Wall J.D."/>
            <person name="Kucken A.M."/>
            <person name="Gilmour C.C."/>
            <person name="Podar M."/>
            <person name="Brandt C.C."/>
            <person name="Teshima H."/>
            <person name="Detter J.C."/>
            <person name="Han C.S."/>
            <person name="Land M.L."/>
            <person name="Lucas S."/>
            <person name="Han J."/>
            <person name="Pennacchio L."/>
            <person name="Nolan M."/>
            <person name="Pitluck S."/>
            <person name="Woyke T."/>
            <person name="Goodwin L."/>
            <person name="Palumbo A.V."/>
            <person name="Elias D.A."/>
        </authorList>
    </citation>
    <scope>NUCLEOTIDE SEQUENCE [LARGE SCALE GENOMIC DNA]</scope>
    <source>
        <strain evidence="1 2">Walvis Bay</strain>
    </source>
</reference>
<protein>
    <submittedName>
        <fullName evidence="1">Uncharacterized protein</fullName>
    </submittedName>
</protein>
<gene>
    <name evidence="1" type="ORF">Desaf_2737</name>
</gene>
<proteinExistence type="predicted"/>